<reference evidence="2 3" key="1">
    <citation type="submission" date="2023-10" db="EMBL/GenBank/DDBJ databases">
        <title>Novel methanotroph of the genus Methylocapsa from a subarctic wetland.</title>
        <authorList>
            <person name="Belova S.E."/>
            <person name="Oshkin I.Y."/>
            <person name="Miroshnikov K."/>
            <person name="Dedysh S.N."/>
        </authorList>
    </citation>
    <scope>NUCLEOTIDE SEQUENCE [LARGE SCALE GENOMIC DNA]</scope>
    <source>
        <strain evidence="2 3">RX1</strain>
    </source>
</reference>
<feature type="signal peptide" evidence="1">
    <location>
        <begin position="1"/>
        <end position="30"/>
    </location>
</feature>
<dbReference type="RefSeq" id="WP_407338457.1">
    <property type="nucleotide sequence ID" value="NZ_CP136862.1"/>
</dbReference>
<evidence type="ECO:0000256" key="1">
    <source>
        <dbReference type="SAM" id="SignalP"/>
    </source>
</evidence>
<keyword evidence="1" id="KW-0732">Signal</keyword>
<accession>A0ABZ0HNZ3</accession>
<evidence type="ECO:0008006" key="4">
    <source>
        <dbReference type="Google" id="ProtNLM"/>
    </source>
</evidence>
<organism evidence="2 3">
    <name type="scientific">Methylocapsa polymorpha</name>
    <dbReference type="NCBI Taxonomy" id="3080828"/>
    <lineage>
        <taxon>Bacteria</taxon>
        <taxon>Pseudomonadati</taxon>
        <taxon>Pseudomonadota</taxon>
        <taxon>Alphaproteobacteria</taxon>
        <taxon>Hyphomicrobiales</taxon>
        <taxon>Beijerinckiaceae</taxon>
        <taxon>Methylocapsa</taxon>
    </lineage>
</organism>
<protein>
    <recommendedName>
        <fullName evidence="4">Lipoprotein</fullName>
    </recommendedName>
</protein>
<dbReference type="EMBL" id="CP136862">
    <property type="protein sequence ID" value="WOJ89017.1"/>
    <property type="molecule type" value="Genomic_DNA"/>
</dbReference>
<evidence type="ECO:0000313" key="3">
    <source>
        <dbReference type="Proteomes" id="UP001626536"/>
    </source>
</evidence>
<evidence type="ECO:0000313" key="2">
    <source>
        <dbReference type="EMBL" id="WOJ89017.1"/>
    </source>
</evidence>
<sequence>MLIAMLCAPSCPSLGCALAVLALICAPARADEPAAAPSPNDREAIVQAYGERHADCLEWTDSCTICRGLESAEAACSTPGVACQPRDIVCSVKRESSASSPQTK</sequence>
<gene>
    <name evidence="2" type="ORF">RZS28_14565</name>
</gene>
<name>A0ABZ0HNZ3_9HYPH</name>
<keyword evidence="3" id="KW-1185">Reference proteome</keyword>
<proteinExistence type="predicted"/>
<feature type="chain" id="PRO_5045702270" description="Lipoprotein" evidence="1">
    <location>
        <begin position="31"/>
        <end position="104"/>
    </location>
</feature>
<dbReference type="Proteomes" id="UP001626536">
    <property type="component" value="Chromosome"/>
</dbReference>